<organism evidence="1 2">
    <name type="scientific">Streptomyces zagrosensis</name>
    <dbReference type="NCBI Taxonomy" id="1042984"/>
    <lineage>
        <taxon>Bacteria</taxon>
        <taxon>Bacillati</taxon>
        <taxon>Actinomycetota</taxon>
        <taxon>Actinomycetes</taxon>
        <taxon>Kitasatosporales</taxon>
        <taxon>Streptomycetaceae</taxon>
        <taxon>Streptomyces</taxon>
    </lineage>
</organism>
<dbReference type="AlphaFoldDB" id="A0A7W9UZ81"/>
<reference evidence="1 2" key="1">
    <citation type="submission" date="2020-08" db="EMBL/GenBank/DDBJ databases">
        <title>Genomic Encyclopedia of Type Strains, Phase III (KMG-III): the genomes of soil and plant-associated and newly described type strains.</title>
        <authorList>
            <person name="Whitman W."/>
        </authorList>
    </citation>
    <scope>NUCLEOTIDE SEQUENCE [LARGE SCALE GENOMIC DNA]</scope>
    <source>
        <strain evidence="1 2">CECT 8305</strain>
    </source>
</reference>
<comment type="caution">
    <text evidence="1">The sequence shown here is derived from an EMBL/GenBank/DDBJ whole genome shotgun (WGS) entry which is preliminary data.</text>
</comment>
<evidence type="ECO:0000313" key="2">
    <source>
        <dbReference type="Proteomes" id="UP000588098"/>
    </source>
</evidence>
<dbReference type="RefSeq" id="WP_184572758.1">
    <property type="nucleotide sequence ID" value="NZ_JACHJL010000007.1"/>
</dbReference>
<proteinExistence type="predicted"/>
<protein>
    <submittedName>
        <fullName evidence="1">Uncharacterized protein</fullName>
    </submittedName>
</protein>
<dbReference type="Proteomes" id="UP000588098">
    <property type="component" value="Unassembled WGS sequence"/>
</dbReference>
<accession>A0A7W9UZ81</accession>
<evidence type="ECO:0000313" key="1">
    <source>
        <dbReference type="EMBL" id="MBB5936121.1"/>
    </source>
</evidence>
<dbReference type="EMBL" id="JACHJL010000007">
    <property type="protein sequence ID" value="MBB5936121.1"/>
    <property type="molecule type" value="Genomic_DNA"/>
</dbReference>
<keyword evidence="2" id="KW-1185">Reference proteome</keyword>
<gene>
    <name evidence="1" type="ORF">FHS42_003196</name>
</gene>
<sequence length="56" mass="5760">MTVINVLTSCFCLLVLSLRVPPLLRAGAAVFSLRDGTAAVGNAVTVNQLSHPAPAI</sequence>
<name>A0A7W9UZ81_9ACTN</name>